<dbReference type="PANTHER" id="PTHR33495">
    <property type="entry name" value="ANTI-SIGMA FACTOR ANTAGONIST TM_1081-RELATED-RELATED"/>
    <property type="match status" value="1"/>
</dbReference>
<protein>
    <submittedName>
        <fullName evidence="2">STAS-domain containing protein</fullName>
    </submittedName>
</protein>
<dbReference type="SUPFAM" id="SSF52091">
    <property type="entry name" value="SpoIIaa-like"/>
    <property type="match status" value="1"/>
</dbReference>
<evidence type="ECO:0000313" key="2">
    <source>
        <dbReference type="EMBL" id="QHJ10652.1"/>
    </source>
</evidence>
<feature type="domain" description="STAS" evidence="1">
    <location>
        <begin position="1"/>
        <end position="94"/>
    </location>
</feature>
<accession>A0A857JH95</accession>
<dbReference type="PROSITE" id="PS50801">
    <property type="entry name" value="STAS"/>
    <property type="match status" value="1"/>
</dbReference>
<organism evidence="2 3">
    <name type="scientific">Paraglaciecola mesophila</name>
    <dbReference type="NCBI Taxonomy" id="197222"/>
    <lineage>
        <taxon>Bacteria</taxon>
        <taxon>Pseudomonadati</taxon>
        <taxon>Pseudomonadota</taxon>
        <taxon>Gammaproteobacteria</taxon>
        <taxon>Alteromonadales</taxon>
        <taxon>Alteromonadaceae</taxon>
        <taxon>Paraglaciecola</taxon>
    </lineage>
</organism>
<dbReference type="Pfam" id="PF01740">
    <property type="entry name" value="STAS"/>
    <property type="match status" value="1"/>
</dbReference>
<dbReference type="RefSeq" id="WP_160178501.1">
    <property type="nucleotide sequence ID" value="NZ_CP047656.1"/>
</dbReference>
<dbReference type="GO" id="GO:0043856">
    <property type="term" value="F:anti-sigma factor antagonist activity"/>
    <property type="evidence" value="ECO:0007669"/>
    <property type="project" value="TreeGrafter"/>
</dbReference>
<proteinExistence type="predicted"/>
<sequence>MSEVRVLHVPQRFDFSQHKTFTEQYSAMLEEKLCQKILMDFSRTEYLDSSALGMMVLLNKKAKAQNIRVSIKGAKDNARDILLIANFEKLFEFE</sequence>
<gene>
    <name evidence="2" type="ORF">FX988_00872</name>
</gene>
<dbReference type="CDD" id="cd07043">
    <property type="entry name" value="STAS_anti-anti-sigma_factors"/>
    <property type="match status" value="1"/>
</dbReference>
<keyword evidence="3" id="KW-1185">Reference proteome</keyword>
<name>A0A857JH95_9ALTE</name>
<dbReference type="Gene3D" id="3.30.750.24">
    <property type="entry name" value="STAS domain"/>
    <property type="match status" value="1"/>
</dbReference>
<dbReference type="OrthoDB" id="278639at2"/>
<dbReference type="InterPro" id="IPR002645">
    <property type="entry name" value="STAS_dom"/>
</dbReference>
<dbReference type="EMBL" id="CP047656">
    <property type="protein sequence ID" value="QHJ10652.1"/>
    <property type="molecule type" value="Genomic_DNA"/>
</dbReference>
<dbReference type="AlphaFoldDB" id="A0A857JH95"/>
<evidence type="ECO:0000313" key="3">
    <source>
        <dbReference type="Proteomes" id="UP000464524"/>
    </source>
</evidence>
<dbReference type="Proteomes" id="UP000464524">
    <property type="component" value="Chromosome"/>
</dbReference>
<evidence type="ECO:0000259" key="1">
    <source>
        <dbReference type="PROSITE" id="PS50801"/>
    </source>
</evidence>
<dbReference type="InterPro" id="IPR036513">
    <property type="entry name" value="STAS_dom_sf"/>
</dbReference>
<dbReference type="PANTHER" id="PTHR33495:SF15">
    <property type="entry name" value="STAS DOMAIN-CONTAINING PROTEIN"/>
    <property type="match status" value="1"/>
</dbReference>
<dbReference type="KEGG" id="pmes:FX988_00872"/>
<reference evidence="2 3" key="1">
    <citation type="submission" date="2019-12" db="EMBL/GenBank/DDBJ databases">
        <title>Genome sequencing and assembly of endphytes of Porphyra tenera.</title>
        <authorList>
            <person name="Park J.M."/>
            <person name="Shin R."/>
            <person name="Jo S.H."/>
        </authorList>
    </citation>
    <scope>NUCLEOTIDE SEQUENCE [LARGE SCALE GENOMIC DNA]</scope>
    <source>
        <strain evidence="2 3">GPM4</strain>
    </source>
</reference>